<dbReference type="SUPFAM" id="SSF53850">
    <property type="entry name" value="Periplasmic binding protein-like II"/>
    <property type="match status" value="1"/>
</dbReference>
<gene>
    <name evidence="3" type="ORF">JMJ55_03085</name>
</gene>
<feature type="chain" id="PRO_5045794601" evidence="2">
    <location>
        <begin position="21"/>
        <end position="321"/>
    </location>
</feature>
<evidence type="ECO:0000313" key="3">
    <source>
        <dbReference type="EMBL" id="MBL6454293.1"/>
    </source>
</evidence>
<dbReference type="PANTHER" id="PTHR42928">
    <property type="entry name" value="TRICARBOXYLATE-BINDING PROTEIN"/>
    <property type="match status" value="1"/>
</dbReference>
<organism evidence="3 4">
    <name type="scientific">Belnapia mucosa</name>
    <dbReference type="NCBI Taxonomy" id="2804532"/>
    <lineage>
        <taxon>Bacteria</taxon>
        <taxon>Pseudomonadati</taxon>
        <taxon>Pseudomonadota</taxon>
        <taxon>Alphaproteobacteria</taxon>
        <taxon>Acetobacterales</taxon>
        <taxon>Roseomonadaceae</taxon>
        <taxon>Belnapia</taxon>
    </lineage>
</organism>
<evidence type="ECO:0000256" key="2">
    <source>
        <dbReference type="SAM" id="SignalP"/>
    </source>
</evidence>
<dbReference type="InterPro" id="IPR042100">
    <property type="entry name" value="Bug_dom1"/>
</dbReference>
<reference evidence="3 4" key="1">
    <citation type="submission" date="2021-01" db="EMBL/GenBank/DDBJ databases">
        <title>Belnapia mucosa sp. nov. and Belnapia arida sp. nov., isolated from the Tabernas Desert (Almeria, Spain).</title>
        <authorList>
            <person name="Molina-Menor E."/>
            <person name="Vidal-Verdu A."/>
            <person name="Calonge A."/>
            <person name="Satari L."/>
            <person name="Pereto Magraner J."/>
            <person name="Porcar Miralles M."/>
        </authorList>
    </citation>
    <scope>NUCLEOTIDE SEQUENCE [LARGE SCALE GENOMIC DNA]</scope>
    <source>
        <strain evidence="3 4">T6</strain>
    </source>
</reference>
<feature type="signal peptide" evidence="2">
    <location>
        <begin position="1"/>
        <end position="20"/>
    </location>
</feature>
<dbReference type="Pfam" id="PF03401">
    <property type="entry name" value="TctC"/>
    <property type="match status" value="1"/>
</dbReference>
<dbReference type="PANTHER" id="PTHR42928:SF5">
    <property type="entry name" value="BLR1237 PROTEIN"/>
    <property type="match status" value="1"/>
</dbReference>
<dbReference type="Proteomes" id="UP000606490">
    <property type="component" value="Unassembled WGS sequence"/>
</dbReference>
<evidence type="ECO:0000256" key="1">
    <source>
        <dbReference type="ARBA" id="ARBA00006987"/>
    </source>
</evidence>
<dbReference type="RefSeq" id="WP_202824006.1">
    <property type="nucleotide sequence ID" value="NZ_JAEUXJ010000001.1"/>
</dbReference>
<keyword evidence="2" id="KW-0732">Signal</keyword>
<proteinExistence type="inferred from homology"/>
<comment type="similarity">
    <text evidence="1">Belongs to the UPF0065 (bug) family.</text>
</comment>
<comment type="caution">
    <text evidence="3">The sequence shown here is derived from an EMBL/GenBank/DDBJ whole genome shotgun (WGS) entry which is preliminary data.</text>
</comment>
<dbReference type="CDD" id="cd07012">
    <property type="entry name" value="PBP2_Bug_TTT"/>
    <property type="match status" value="1"/>
</dbReference>
<evidence type="ECO:0000313" key="4">
    <source>
        <dbReference type="Proteomes" id="UP000606490"/>
    </source>
</evidence>
<protein>
    <submittedName>
        <fullName evidence="3">Tripartite tricarboxylate transporter substrate binding protein</fullName>
    </submittedName>
</protein>
<dbReference type="Gene3D" id="3.40.190.10">
    <property type="entry name" value="Periplasmic binding protein-like II"/>
    <property type="match status" value="1"/>
</dbReference>
<keyword evidence="4" id="KW-1185">Reference proteome</keyword>
<accession>A0ABS1UXV1</accession>
<dbReference type="InterPro" id="IPR005064">
    <property type="entry name" value="BUG"/>
</dbReference>
<dbReference type="EMBL" id="JAEUXJ010000001">
    <property type="protein sequence ID" value="MBL6454293.1"/>
    <property type="molecule type" value="Genomic_DNA"/>
</dbReference>
<dbReference type="Gene3D" id="3.40.190.150">
    <property type="entry name" value="Bordetella uptake gene, domain 1"/>
    <property type="match status" value="1"/>
</dbReference>
<name>A0ABS1UXV1_9PROT</name>
<sequence length="321" mass="34025">MRRRSLVLLLLLALPVAPRAETVTRDVRLIVPYTPGGTVDLLARLLADAIGPRLGGRSIVVENRSGAGTFIAMQTVANAPPDGHVLGIASTAVLANAPVLPGMAMPIDPDRALLPVTNLIRVPMLLVGRPDAPYGTLPALIDWARAHPGRLNIGQSGLGSQTHLLAARLAHEAGFTAELVQYRGGTPALMDIMAGNSDLYFSLLPESLPFIREGKLRPIAFASETRSPALPEVPLVREVLPGFTGDVGYGLVAAAGTPPGWISFWNAEVKRAMESPAMKTRMAQLFWIPLPGSPEAYAAEIAGDRQVWGGVIRTAGIRVGQ</sequence>
<dbReference type="PIRSF" id="PIRSF017082">
    <property type="entry name" value="YflP"/>
    <property type="match status" value="1"/>
</dbReference>